<dbReference type="GO" id="GO:0007389">
    <property type="term" value="P:pattern specification process"/>
    <property type="evidence" value="ECO:0007669"/>
    <property type="project" value="TreeGrafter"/>
</dbReference>
<reference evidence="3" key="1">
    <citation type="journal article" date="2017" name="Plant J.">
        <title>The pomegranate (Punica granatum L.) genome and the genomics of punicalagin biosynthesis.</title>
        <authorList>
            <person name="Qin G."/>
            <person name="Xu C."/>
            <person name="Ming R."/>
            <person name="Tang H."/>
            <person name="Guyot R."/>
            <person name="Kramer E.M."/>
            <person name="Hu Y."/>
            <person name="Yi X."/>
            <person name="Qi Y."/>
            <person name="Xu X."/>
            <person name="Gao Z."/>
            <person name="Pan H."/>
            <person name="Jian J."/>
            <person name="Tian Y."/>
            <person name="Yue Z."/>
            <person name="Xu Y."/>
        </authorList>
    </citation>
    <scope>NUCLEOTIDE SEQUENCE [LARGE SCALE GENOMIC DNA]</scope>
    <source>
        <strain evidence="3">cv. Dabenzi</strain>
    </source>
</reference>
<sequence length="454" mass="49170">MRPARQRRVRAQSINTHTLPVGSENLKETGRQVREAKATMKMSIDGLCPVQEIDPSSKIKLQLFPIDDVTRAGLEKAGHHPYLELILRARKKISSVLKHIKGKWGSSSIARGEPVLFPYYTPTEKAASYSWTVNDSEVSAGEVYAAIGCPAIFRLRYGWSSNYETTTCPLGSKLASAASGLILPNSAGTCSQTGEPQKCTGEEMIDVHEEEQKQTLMQESVVESSKEMQVPGNEKILPCQPENHTGPEERGNEAQGQSAAFWADSLTNISIGGLLSEASLLGKIDNFELKTNGRSRQPSALISDSLDAFIAANTNYSQSPMLPPSEPRSSILDAEDTCHAFSFKRPSSSSSSRDFQTSSGYIGVCHQESVPKASKLPQTTKDNETGKSQLGTSQDHEHQESAMDLSFGSQGYNDESSLGLAGINWTDTLGPFDLGLPSRKIINGDSISLGGLAR</sequence>
<organism evidence="2 3">
    <name type="scientific">Punica granatum</name>
    <name type="common">Pomegranate</name>
    <dbReference type="NCBI Taxonomy" id="22663"/>
    <lineage>
        <taxon>Eukaryota</taxon>
        <taxon>Viridiplantae</taxon>
        <taxon>Streptophyta</taxon>
        <taxon>Embryophyta</taxon>
        <taxon>Tracheophyta</taxon>
        <taxon>Spermatophyta</taxon>
        <taxon>Magnoliopsida</taxon>
        <taxon>eudicotyledons</taxon>
        <taxon>Gunneridae</taxon>
        <taxon>Pentapetalae</taxon>
        <taxon>rosids</taxon>
        <taxon>malvids</taxon>
        <taxon>Myrtales</taxon>
        <taxon>Lythraceae</taxon>
        <taxon>Punica</taxon>
    </lineage>
</organism>
<evidence type="ECO:0000313" key="3">
    <source>
        <dbReference type="Proteomes" id="UP000197138"/>
    </source>
</evidence>
<dbReference type="AlphaFoldDB" id="A0A218XCP8"/>
<reference evidence="2" key="2">
    <citation type="submission" date="2017-06" db="EMBL/GenBank/DDBJ databases">
        <title>The pomegranate genome and the genomics of punicalagin biosynthesis.</title>
        <authorList>
            <person name="Xu C."/>
        </authorList>
    </citation>
    <scope>NUCLEOTIDE SEQUENCE [LARGE SCALE GENOMIC DNA]</scope>
    <source>
        <tissue evidence="2">Fresh leaf</tissue>
    </source>
</reference>
<proteinExistence type="predicted"/>
<dbReference type="RefSeq" id="XP_031395451.1">
    <property type="nucleotide sequence ID" value="XM_031539591.1"/>
</dbReference>
<dbReference type="RefSeq" id="XP_031395453.1">
    <property type="nucleotide sequence ID" value="XM_031539593.1"/>
</dbReference>
<dbReference type="PANTHER" id="PTHR21677:SF4">
    <property type="entry name" value="TSL-KINASE INTERACTING-LIKE PROTEIN"/>
    <property type="match status" value="1"/>
</dbReference>
<evidence type="ECO:0000313" key="4">
    <source>
        <dbReference type="Proteomes" id="UP000515151"/>
    </source>
</evidence>
<dbReference type="OrthoDB" id="745018at2759"/>
<feature type="compositionally biased region" description="Polar residues" evidence="1">
    <location>
        <begin position="376"/>
        <end position="393"/>
    </location>
</feature>
<accession>A0A218XCP8</accession>
<protein>
    <submittedName>
        <fullName evidence="5 6">TSL-kinase interacting protein 1</fullName>
    </submittedName>
</protein>
<gene>
    <name evidence="5 6 7" type="primary">LOC116206787</name>
    <name evidence="2" type="ORF">CDL15_Pgr001855</name>
</gene>
<dbReference type="GO" id="GO:0003682">
    <property type="term" value="F:chromatin binding"/>
    <property type="evidence" value="ECO:0007669"/>
    <property type="project" value="InterPro"/>
</dbReference>
<dbReference type="Proteomes" id="UP000197138">
    <property type="component" value="Unassembled WGS sequence"/>
</dbReference>
<evidence type="ECO:0000313" key="2">
    <source>
        <dbReference type="EMBL" id="OWM82281.1"/>
    </source>
</evidence>
<dbReference type="Proteomes" id="UP000515151">
    <property type="component" value="Chromosome 5"/>
</dbReference>
<dbReference type="EMBL" id="MTKT01002011">
    <property type="protein sequence ID" value="OWM82281.1"/>
    <property type="molecule type" value="Genomic_DNA"/>
</dbReference>
<dbReference type="PANTHER" id="PTHR21677">
    <property type="entry name" value="CRAMPED PROTEIN"/>
    <property type="match status" value="1"/>
</dbReference>
<feature type="region of interest" description="Disordered" evidence="1">
    <location>
        <begin position="228"/>
        <end position="252"/>
    </location>
</feature>
<name>A0A218XCP8_PUNGR</name>
<dbReference type="GO" id="GO:0005634">
    <property type="term" value="C:nucleus"/>
    <property type="evidence" value="ECO:0007669"/>
    <property type="project" value="TreeGrafter"/>
</dbReference>
<evidence type="ECO:0000256" key="1">
    <source>
        <dbReference type="SAM" id="MobiDB-lite"/>
    </source>
</evidence>
<dbReference type="RefSeq" id="XP_031395450.1">
    <property type="nucleotide sequence ID" value="XM_031539590.1"/>
</dbReference>
<dbReference type="InterPro" id="IPR055315">
    <property type="entry name" value="Cramped-like"/>
</dbReference>
<evidence type="ECO:0000313" key="7">
    <source>
        <dbReference type="RefSeq" id="XP_031395453.1"/>
    </source>
</evidence>
<keyword evidence="4" id="KW-1185">Reference proteome</keyword>
<reference evidence="4" key="3">
    <citation type="journal article" date="2020" name="Plant Biotechnol. J.">
        <title>The pomegranate (Punica granatum L.) draft genome dissects genetic divergence between soft- and hard-seeded cultivars.</title>
        <authorList>
            <person name="Luo X."/>
            <person name="Li H."/>
            <person name="Wu Z."/>
            <person name="Yao W."/>
            <person name="Zhao P."/>
            <person name="Cao D."/>
            <person name="Yu H."/>
            <person name="Li K."/>
            <person name="Poudel K."/>
            <person name="Zhao D."/>
            <person name="Zhang F."/>
            <person name="Xia X."/>
            <person name="Chen L."/>
            <person name="Wang Q."/>
            <person name="Jing D."/>
            <person name="Cao S."/>
        </authorList>
    </citation>
    <scope>NUCLEOTIDE SEQUENCE [LARGE SCALE GENOMIC DNA]</scope>
</reference>
<dbReference type="GeneID" id="116206787"/>
<evidence type="ECO:0000313" key="5">
    <source>
        <dbReference type="RefSeq" id="XP_031395450.1"/>
    </source>
</evidence>
<evidence type="ECO:0000313" key="6">
    <source>
        <dbReference type="RefSeq" id="XP_031395451.1"/>
    </source>
</evidence>
<feature type="region of interest" description="Disordered" evidence="1">
    <location>
        <begin position="371"/>
        <end position="401"/>
    </location>
</feature>
<reference evidence="5 6" key="4">
    <citation type="submission" date="2025-04" db="UniProtKB">
        <authorList>
            <consortium name="RefSeq"/>
        </authorList>
    </citation>
    <scope>IDENTIFICATION</scope>
    <source>
        <tissue evidence="5 6">Leaf</tissue>
    </source>
</reference>